<feature type="domain" description="Vacuolar membrane-associated protein Iml1 N-terminal" evidence="11">
    <location>
        <begin position="1449"/>
        <end position="1734"/>
    </location>
</feature>
<feature type="region of interest" description="Disordered" evidence="9">
    <location>
        <begin position="1"/>
        <end position="42"/>
    </location>
</feature>
<dbReference type="FunFam" id="1.25.10.10:FF:000810">
    <property type="entry name" value="Splicing factor 3B subunit 1"/>
    <property type="match status" value="1"/>
</dbReference>
<sequence length="2726" mass="307518">MSRAHTTEKAEAYAQELNRKRILQATEEDAENNENGSDKIAFGAAGQYDTDVYGSVRGNRSGKYLDSINTADEDDIDEDTIVPVNKKSVNAPAKFIHEAAHTGGDEPDPFAETRTKTIIERQASKYAERARHRAISPDRVDAFIDQTPDQRNRGYAEIMKEQQYKEEKGKVEKELADRAKSGELQSVAAPEKKRGRWDETPSHEVLGAGSATPGGATPGGAPRKRLGISSISADAATPHVARWEETPAHANATDATPSVNRFDSTPSTQTPRRNRWDETPRESVRDTGSMTPGWGMETPARATDDVKVEDTPSASKRRSRWDLTPSQTPAAGSATPQPGSVTPSFTPSHGSTPAGGLTPGGATPLGTPAMGMKTPMAPVAMTPEQMKNFLWEKELDDRNRALSDEELDALFPPGYKILPPPAGYMPLRTPTRKLMATPTPLGGIAAGGFFMQGTPERDGLGDKGVGGILDTQPKNQDLPPLKPDDMQYFDKLLMDVDESTLTKEELNEREIMTHLLKIKNGLPPQRKSGLRKITENARKYGAGPLFNQILPLLMSPSLEDQERHLMVKVIDRILYKLDDLVRPYVHKILVVIEPLLIDEDYYARVEGREIISNLAKAAGLATMISTMRPDIDNVDEYVRNTTARAFAVVASALGIPALLPFLKAVCKSRKSWQARHTGIKIVQQMAILMGCAVLPHLKALVEIVEGGLEDEQQKVRTITALCLAALAEAATPYGIEAFDSVLKPLWKGIRMHRGKGLAAFLKAIGYLIPLMDAEYASYYTKEVMLILIREFASPDEEMKKIVLKVVKQCCATDGVEAPYIRDEILPHFFKAFWTQRMAMDRRNYRQLVDTTVEMAQKVGSAEMIARIVDDLKDENEQYRKMVMETVENIVALQGANEIDSRLEEQLIDGILYAFQEQTQEDAVMLDGFGTVCKGLGRRTKPYLPQICGTILWRLNNKSAKVRQQAADLIARVAPVMHICEEEKLMGHLGVVLYEYLGEEYPEVLGSILGALKSICNVIGMTKMTPPIKDLLPRLTPILKNRHEKVQENCIDLVGAIADRGSEFVSAREWMRICFELLELLKAHKKSIRRAAINTFGFIAKAIGPHDVLATLLNNLKVQERQLRVCTTVAIAIVAETCAPFTVLPAIMNEYRVPEMNVQNGVLKALSFMFEYIGEMAKDYIYAVTPLLVDAMMERDQVHRQIAIDAVAHLSLGVYGFGCEDALLHLLNYVWPNMLENSPHLIQRYIFACEGMRVSLGPIKVLQYCLQALWHPARKVREPVWKVYNNLILGSQDALVAGYPRIEDTDQHTDDVMCPAEVVAENGAETRTSVRARVDLHTTDQCRCMREATTSQKTKGQLCQKSHNVIVVGNSEMGKLFSPGTFFSIEANDKHRTQIVIKVDEFIEKEKGEVVISLDRSSLGEAVSKTFTSTGGVYVTAEKKKVEEVTLDNIQLTFKELYMSRADMWRYRSRLINTCAYLDKQLRHFNITTKVSDLWQKGMIVRSGFVSSDTRVVFRSSSSSILIYIQMSSEMWQLDPQGDLYFEKCVKGFMAELFTKWHMNSSAHYVSIILCSRFYLLGDVDKDVAEQLGPSARDHRGRYFQDFYRLLVQNEHYEDWSHVLSTIKLSFNNYQETIQDVLAANYPNLKGRWEISTAADGNFLQVLNMSMNSFSVYHTDRRFETTGQQIIFVTPGGGVLNVDREMVNMTKQRIIDMGISLDMVCLGEQPLHAVPLFVFHNRWNSSQPFEDYFIPHWMNYSYYRMSKRSAISINFRPRINLPNAILSAPRTLVMDGETIQHCDMQAYDVEAFSKLLTPTKFGEKGKSQNLLDELNRELGLPPEQTEPVPLQPYERSLSARVGPSSLDNAGSAFGIRNGIESGSLEQKRFVGGAHSLHATNSRRGAPTLSRRSTAAHVDAIPHRSLINPFRPDQFYVRITANRRRWIHVFPVDEMGRSKLAHHYVDGTCAVRMNMIDEAPPVENNIDMSTRENGVSGSPSRRSERPESPLVANGPPTESTTSTATVNMKNDDFTPVRRAGEAKKEQTRVWAWGSTGEEKWNPDMEIGMDWKSLVRSALLPITTDYFPDGLTLLKDYLYTEHQISVVNDHGTRAKMDINQLSRLVFDQLICQRLQRGFQIILMSKPLIHVAIKQSLFTPINTEQTECSMSFNKIVHRLVLVGSDITVTVFYPKRNREAESSPPPCMQPYSYFFQVPVYPNSQLVPGQVPDEQSYERSTTSFKPHNLDKLNWSLLDCNIKYRNNSQMFKEEMKSYSSRFMMVPQPETPNIVQRMLTEQLCGASFRSIEGTPRSPLLYDSMIRVLLQINRLVRPPSTSPAVHSQRDLPPRTELTVANYEQILARFKQSGFVGITSQNPAAVHPPNMFLSYDFVNWLTAGNVKELVTRESAIKFANDMVDLETIQIVRATDTEYDELESCVSSESEARLFRYGFQLCALVDPDRDKESPHQSYSRFMRVEFVPNCSPLGPLGDCRFKQAAIDLDFTPRDPFPLGEWGRIVYDRSYCESKAFELSVKWFMATGQTVADTIYTWQSKISKEKFYLFPVPEDPIALPKDVNSNPLRCPIRVQVQQNIVPEHMLEQTLQHLLFCFGFCAMECPVEHATVRGSSFTSKDKESIMRKSATGSSLYMHQTGGMFVSLERPTDKPIFFFWAWNHMLTKKYRQDSQCSEAFQDYMLREFRKYCGNIDNKLYDFYTSMPQTIVSTSLPNFAQVELI</sequence>
<comment type="subcellular location">
    <subcellularLocation>
        <location evidence="1">Nucleus</location>
    </subcellularLocation>
</comment>
<reference evidence="14" key="1">
    <citation type="submission" date="2023-07" db="EMBL/GenBank/DDBJ databases">
        <authorList>
            <consortium name="CYATHOMIX"/>
        </authorList>
    </citation>
    <scope>NUCLEOTIDE SEQUENCE</scope>
    <source>
        <strain evidence="14">N/A</strain>
    </source>
</reference>
<dbReference type="InterPro" id="IPR045838">
    <property type="entry name" value="DEPDC5_CTD"/>
</dbReference>
<evidence type="ECO:0000313" key="14">
    <source>
        <dbReference type="EMBL" id="CAJ0597385.1"/>
    </source>
</evidence>
<dbReference type="GO" id="GO:0003729">
    <property type="term" value="F:mRNA binding"/>
    <property type="evidence" value="ECO:0007669"/>
    <property type="project" value="InterPro"/>
</dbReference>
<feature type="compositionally biased region" description="Basic and acidic residues" evidence="9">
    <location>
        <begin position="1"/>
        <end position="11"/>
    </location>
</feature>
<dbReference type="EMBL" id="CATQJL010000223">
    <property type="protein sequence ID" value="CAJ0597385.1"/>
    <property type="molecule type" value="Genomic_DNA"/>
</dbReference>
<feature type="compositionally biased region" description="Polar residues" evidence="9">
    <location>
        <begin position="253"/>
        <end position="271"/>
    </location>
</feature>
<dbReference type="Pfam" id="PF08920">
    <property type="entry name" value="SF3b1"/>
    <property type="match status" value="1"/>
</dbReference>
<proteinExistence type="inferred from homology"/>
<protein>
    <recommendedName>
        <fullName evidence="16">Splicing factor 3B subunit 1</fullName>
    </recommendedName>
</protein>
<feature type="region of interest" description="Disordered" evidence="9">
    <location>
        <begin position="1975"/>
        <end position="2042"/>
    </location>
</feature>
<feature type="domain" description="Splicing factor 3B subunit 1" evidence="10">
    <location>
        <begin position="312"/>
        <end position="454"/>
    </location>
</feature>
<dbReference type="GO" id="GO:0000245">
    <property type="term" value="P:spliceosomal complex assembly"/>
    <property type="evidence" value="ECO:0007669"/>
    <property type="project" value="InterPro"/>
</dbReference>
<keyword evidence="4" id="KW-0747">Spliceosome</keyword>
<feature type="compositionally biased region" description="Basic and acidic residues" evidence="9">
    <location>
        <begin position="274"/>
        <end position="285"/>
    </location>
</feature>
<evidence type="ECO:0008006" key="16">
    <source>
        <dbReference type="Google" id="ProtNLM"/>
    </source>
</evidence>
<evidence type="ECO:0000259" key="12">
    <source>
        <dbReference type="Pfam" id="PF19418"/>
    </source>
</evidence>
<evidence type="ECO:0000256" key="4">
    <source>
        <dbReference type="ARBA" id="ARBA00022728"/>
    </source>
</evidence>
<keyword evidence="15" id="KW-1185">Reference proteome</keyword>
<dbReference type="FunFam" id="1.25.10.10:FF:000088">
    <property type="entry name" value="Splicing factor 3b, subunit 1"/>
    <property type="match status" value="1"/>
</dbReference>
<evidence type="ECO:0000259" key="13">
    <source>
        <dbReference type="Pfam" id="PF22646"/>
    </source>
</evidence>
<comment type="similarity">
    <text evidence="2">Belongs to the SF3B1 family.</text>
</comment>
<dbReference type="InterPro" id="IPR054573">
    <property type="entry name" value="PP2A/SF3B1-like_HEAT"/>
</dbReference>
<feature type="compositionally biased region" description="Polar residues" evidence="9">
    <location>
        <begin position="2010"/>
        <end position="2022"/>
    </location>
</feature>
<dbReference type="Proteomes" id="UP001176961">
    <property type="component" value="Unassembled WGS sequence"/>
</dbReference>
<evidence type="ECO:0000256" key="7">
    <source>
        <dbReference type="ARBA" id="ARBA00023242"/>
    </source>
</evidence>
<dbReference type="PANTHER" id="PTHR12097">
    <property type="entry name" value="SPLICING FACTOR 3B, SUBUNIT 1-RELATED"/>
    <property type="match status" value="1"/>
</dbReference>
<feature type="compositionally biased region" description="Polar residues" evidence="9">
    <location>
        <begin position="1980"/>
        <end position="1991"/>
    </location>
</feature>
<feature type="region of interest" description="Disordered" evidence="9">
    <location>
        <begin position="248"/>
        <end position="375"/>
    </location>
</feature>
<evidence type="ECO:0000259" key="11">
    <source>
        <dbReference type="Pfam" id="PF12257"/>
    </source>
</evidence>
<evidence type="ECO:0000256" key="5">
    <source>
        <dbReference type="ARBA" id="ARBA00022737"/>
    </source>
</evidence>
<accession>A0AA36GS82</accession>
<dbReference type="InterPro" id="IPR015016">
    <property type="entry name" value="SF3b_su1"/>
</dbReference>
<dbReference type="Pfam" id="PF22646">
    <property type="entry name" value="PPP2R1A-like_HEAT"/>
    <property type="match status" value="1"/>
</dbReference>
<keyword evidence="7" id="KW-0539">Nucleus</keyword>
<dbReference type="Pfam" id="PF12257">
    <property type="entry name" value="IML1"/>
    <property type="match status" value="1"/>
</dbReference>
<dbReference type="FunFam" id="1.25.10.10:FF:000784">
    <property type="entry name" value="Bm5671, isoform c"/>
    <property type="match status" value="1"/>
</dbReference>
<dbReference type="SUPFAM" id="SSF48371">
    <property type="entry name" value="ARM repeat"/>
    <property type="match status" value="1"/>
</dbReference>
<dbReference type="InterPro" id="IPR016024">
    <property type="entry name" value="ARM-type_fold"/>
</dbReference>
<evidence type="ECO:0000256" key="6">
    <source>
        <dbReference type="ARBA" id="ARBA00023187"/>
    </source>
</evidence>
<dbReference type="InterPro" id="IPR048255">
    <property type="entry name" value="IML1_N"/>
</dbReference>
<evidence type="ECO:0000256" key="3">
    <source>
        <dbReference type="ARBA" id="ARBA00022664"/>
    </source>
</evidence>
<feature type="compositionally biased region" description="Polar residues" evidence="9">
    <location>
        <begin position="324"/>
        <end position="351"/>
    </location>
</feature>
<evidence type="ECO:0000256" key="8">
    <source>
        <dbReference type="SAM" id="Coils"/>
    </source>
</evidence>
<name>A0AA36GS82_CYLNA</name>
<evidence type="ECO:0000313" key="15">
    <source>
        <dbReference type="Proteomes" id="UP001176961"/>
    </source>
</evidence>
<keyword evidence="6" id="KW-0508">mRNA splicing</keyword>
<comment type="caution">
    <text evidence="14">The sequence shown here is derived from an EMBL/GenBank/DDBJ whole genome shotgun (WGS) entry which is preliminary data.</text>
</comment>
<feature type="compositionally biased region" description="Basic and acidic residues" evidence="9">
    <location>
        <begin position="2023"/>
        <end position="2041"/>
    </location>
</feature>
<keyword evidence="5" id="KW-0677">Repeat</keyword>
<gene>
    <name evidence="14" type="ORF">CYNAS_LOCUS9368</name>
</gene>
<feature type="coiled-coil region" evidence="8">
    <location>
        <begin position="861"/>
        <end position="888"/>
    </location>
</feature>
<dbReference type="InterPro" id="IPR038737">
    <property type="entry name" value="SF3b_su1-like"/>
</dbReference>
<evidence type="ECO:0000256" key="2">
    <source>
        <dbReference type="ARBA" id="ARBA00005754"/>
    </source>
</evidence>
<dbReference type="Gene3D" id="1.25.10.10">
    <property type="entry name" value="Leucine-rich Repeat Variant"/>
    <property type="match status" value="2"/>
</dbReference>
<feature type="compositionally biased region" description="Basic and acidic residues" evidence="9">
    <location>
        <begin position="190"/>
        <end position="202"/>
    </location>
</feature>
<dbReference type="GO" id="GO:0005681">
    <property type="term" value="C:spliceosomal complex"/>
    <property type="evidence" value="ECO:0007669"/>
    <property type="project" value="UniProtKB-KW"/>
</dbReference>
<feature type="domain" description="DEPDC5 C-terminal" evidence="12">
    <location>
        <begin position="2503"/>
        <end position="2650"/>
    </location>
</feature>
<feature type="compositionally biased region" description="Low complexity" evidence="9">
    <location>
        <begin position="352"/>
        <end position="369"/>
    </location>
</feature>
<evidence type="ECO:0000256" key="9">
    <source>
        <dbReference type="SAM" id="MobiDB-lite"/>
    </source>
</evidence>
<organism evidence="14 15">
    <name type="scientific">Cylicocyclus nassatus</name>
    <name type="common">Nematode worm</name>
    <dbReference type="NCBI Taxonomy" id="53992"/>
    <lineage>
        <taxon>Eukaryota</taxon>
        <taxon>Metazoa</taxon>
        <taxon>Ecdysozoa</taxon>
        <taxon>Nematoda</taxon>
        <taxon>Chromadorea</taxon>
        <taxon>Rhabditida</taxon>
        <taxon>Rhabditina</taxon>
        <taxon>Rhabditomorpha</taxon>
        <taxon>Strongyloidea</taxon>
        <taxon>Strongylidae</taxon>
        <taxon>Cylicocyclus</taxon>
    </lineage>
</organism>
<feature type="compositionally biased region" description="Low complexity" evidence="9">
    <location>
        <begin position="207"/>
        <end position="221"/>
    </location>
</feature>
<feature type="region of interest" description="Disordered" evidence="9">
    <location>
        <begin position="177"/>
        <end position="226"/>
    </location>
</feature>
<dbReference type="InterPro" id="IPR011989">
    <property type="entry name" value="ARM-like"/>
</dbReference>
<evidence type="ECO:0000259" key="10">
    <source>
        <dbReference type="Pfam" id="PF08920"/>
    </source>
</evidence>
<feature type="domain" description="Phosphatase PP2A regulatory subunit A/Splicing factor 3B subunit 1-like HEAT repeat" evidence="13">
    <location>
        <begin position="1100"/>
        <end position="1178"/>
    </location>
</feature>
<evidence type="ECO:0000256" key="1">
    <source>
        <dbReference type="ARBA" id="ARBA00004123"/>
    </source>
</evidence>
<dbReference type="Pfam" id="PF19418">
    <property type="entry name" value="DEPDC5_CTD"/>
    <property type="match status" value="1"/>
</dbReference>
<keyword evidence="8" id="KW-0175">Coiled coil</keyword>
<keyword evidence="3" id="KW-0507">mRNA processing</keyword>
<feature type="region of interest" description="Disordered" evidence="9">
    <location>
        <begin position="1889"/>
        <end position="1908"/>
    </location>
</feature>